<reference evidence="1" key="1">
    <citation type="submission" date="2020-04" db="EMBL/GenBank/DDBJ databases">
        <authorList>
            <person name="Chiriac C."/>
            <person name="Salcher M."/>
            <person name="Ghai R."/>
            <person name="Kavagutti S V."/>
        </authorList>
    </citation>
    <scope>NUCLEOTIDE SEQUENCE</scope>
</reference>
<proteinExistence type="predicted"/>
<evidence type="ECO:0000313" key="1">
    <source>
        <dbReference type="EMBL" id="CAB4130186.1"/>
    </source>
</evidence>
<sequence>MKEKISDFIWKYFRNPVKNFSTSVGNLIKWFPIIWKDRDWDDHYIFEVFKFKLKKQAKYIKEKGFHTNSDLDAKRMMLCVKLMEKVQEDFYTMEYMDYEDKDFFFVPTGEGIEDGEGGYYMETRLKKENLNDFFKIHPLVYKKIVTDKKYHIFKMDNEDLTSYEVKSRIALNIGRYNHERARKLLFKILSENIERWWN</sequence>
<dbReference type="EMBL" id="LR796235">
    <property type="protein sequence ID" value="CAB4130186.1"/>
    <property type="molecule type" value="Genomic_DNA"/>
</dbReference>
<protein>
    <submittedName>
        <fullName evidence="1">Uncharacterized protein</fullName>
    </submittedName>
</protein>
<organism evidence="1">
    <name type="scientific">uncultured Caudovirales phage</name>
    <dbReference type="NCBI Taxonomy" id="2100421"/>
    <lineage>
        <taxon>Viruses</taxon>
        <taxon>Duplodnaviria</taxon>
        <taxon>Heunggongvirae</taxon>
        <taxon>Uroviricota</taxon>
        <taxon>Caudoviricetes</taxon>
        <taxon>Peduoviridae</taxon>
        <taxon>Maltschvirus</taxon>
        <taxon>Maltschvirus maltsch</taxon>
    </lineage>
</organism>
<name>A0A6J5LAB9_9CAUD</name>
<accession>A0A6J5LAB9</accession>
<gene>
    <name evidence="1" type="ORF">UFOVP117_298</name>
</gene>